<protein>
    <recommendedName>
        <fullName evidence="3">DUF2357 domain-containing protein</fullName>
    </recommendedName>
</protein>
<dbReference type="OrthoDB" id="8884239at2"/>
<name>A0A370UCQ0_9GAMM</name>
<proteinExistence type="predicted"/>
<organism evidence="1 2">
    <name type="scientific">Marinomonas piezotolerans</name>
    <dbReference type="NCBI Taxonomy" id="2213058"/>
    <lineage>
        <taxon>Bacteria</taxon>
        <taxon>Pseudomonadati</taxon>
        <taxon>Pseudomonadota</taxon>
        <taxon>Gammaproteobacteria</taxon>
        <taxon>Oceanospirillales</taxon>
        <taxon>Oceanospirillaceae</taxon>
        <taxon>Marinomonas</taxon>
    </lineage>
</organism>
<evidence type="ECO:0000313" key="2">
    <source>
        <dbReference type="Proteomes" id="UP000254326"/>
    </source>
</evidence>
<keyword evidence="2" id="KW-1185">Reference proteome</keyword>
<dbReference type="EMBL" id="QKRA01000001">
    <property type="protein sequence ID" value="RDL45529.1"/>
    <property type="molecule type" value="Genomic_DNA"/>
</dbReference>
<dbReference type="RefSeq" id="WP_115466119.1">
    <property type="nucleotide sequence ID" value="NZ_QKRA01000001.1"/>
</dbReference>
<gene>
    <name evidence="1" type="ORF">DN730_00295</name>
</gene>
<reference evidence="1 2" key="1">
    <citation type="submission" date="2018-06" db="EMBL/GenBank/DDBJ databases">
        <title>Marinomonas sp. YLB-05 draft genome sequence.</title>
        <authorList>
            <person name="Yu L."/>
            <person name="Tang X."/>
        </authorList>
    </citation>
    <scope>NUCLEOTIDE SEQUENCE [LARGE SCALE GENOMIC DNA]</scope>
    <source>
        <strain evidence="1 2">YLB-05</strain>
    </source>
</reference>
<accession>A0A370UCQ0</accession>
<evidence type="ECO:0008006" key="3">
    <source>
        <dbReference type="Google" id="ProtNLM"/>
    </source>
</evidence>
<dbReference type="AlphaFoldDB" id="A0A370UCQ0"/>
<comment type="caution">
    <text evidence="1">The sequence shown here is derived from an EMBL/GenBank/DDBJ whole genome shotgun (WGS) entry which is preliminary data.</text>
</comment>
<dbReference type="Proteomes" id="UP000254326">
    <property type="component" value="Unassembled WGS sequence"/>
</dbReference>
<sequence>MWFDRFTNTKCFDLPMQIESGRYVWEGKHAECLNGHSDIYPGEILVSDGSERCSLNQTNHQFLMPDKNRQQDISLFENAIATIGRQLEHDSKLMSPMLPSAVVDADSHLLPLEKKLQIILEKGHLHQISHRPRLDIRYEEEITDVARAKRLAKGALVHLASHSECWQRQTLSGVVPKKVKARFSEDDFHIYENRVYARLLDKLDTHLTQRIRTVEQLNDTLDKALRFYDNRDIHHRLSYKVCDLWGQTFDEEATLETLTLLEETLTMLRAMHHSICNLKQSGLYLLINRNTQIGGALHRTNILNHDAHYRYLSILWEMLSKNQQRLKSSPAEQFVRNQELSEYYCRYVGLHFQHALKPYSAEVECKYESQEKVFVWAGREFKLTREGFDWTLVENREQVDVLRIKTWLGFHDHNYEKSNSLIAFSSIDQELKPSIDRDNAIPLSPMDLYGVERLGWFVDRTMTQFLVANYGEPIQKLPQELLDFLSASNSKHKKSLKLTGDIPPSLCVLEDVSNDFSSALIKVLRENNAHEQADSLILRIEEIKVLQQCPVCDSRNIPLKSQANSTFSLHCDSCRTNRYLIKNRLGERDLLLKVNNEVSDSFSSLGRWFSGSN</sequence>
<evidence type="ECO:0000313" key="1">
    <source>
        <dbReference type="EMBL" id="RDL45529.1"/>
    </source>
</evidence>